<feature type="region of interest" description="Disordered" evidence="14">
    <location>
        <begin position="390"/>
        <end position="445"/>
    </location>
</feature>
<keyword evidence="8" id="KW-0269">Exonuclease</keyword>
<dbReference type="SUPFAM" id="SSF88723">
    <property type="entry name" value="PIN domain-like"/>
    <property type="match status" value="1"/>
</dbReference>
<evidence type="ECO:0000313" key="17">
    <source>
        <dbReference type="EMBL" id="PHH76298.1"/>
    </source>
</evidence>
<dbReference type="SUPFAM" id="SSF47807">
    <property type="entry name" value="5' to 3' exonuclease, C-terminal subdomain"/>
    <property type="match status" value="1"/>
</dbReference>
<feature type="domain" description="XPG N-terminal" evidence="16">
    <location>
        <begin position="1"/>
        <end position="99"/>
    </location>
</feature>
<dbReference type="InterPro" id="IPR036279">
    <property type="entry name" value="5-3_exonuclease_C_sf"/>
</dbReference>
<evidence type="ECO:0000256" key="6">
    <source>
        <dbReference type="ARBA" id="ARBA00022763"/>
    </source>
</evidence>
<sequence length="606" mass="67182">MGVSGLLPLVKSIQRPTHVKQFSGKTLGVDAYGWLHRAAYSCASELGQGKPTNKHVQVAMSRVLMLCHYGVKPYMVFDGDFLPSKAETEKARAKHRREKKKLAMELLKAGKQSQATHEFQKCIDVTPEMALDLIEKLRELAIPYVVAPYEADAQLVYLERQALIDGIISDDSDLLVFGAKCLLTKMDKFGQCIEINRADFGKCREISLVGWTDADFRHMAIMSGCDYLEGLSNIGLKTAHRLLRKCKTVERTIRLLQLGGKRISDNYLAHFQKADLTFLHQWVYCPKRKELVHLTPLEGSRKAEEMPFIGAYVEPELATNIARAIVDPITKKRFSRASLPCKRPHSLASAATGDPPFPRDPSGQKRRGRIPMGEMDTNCFTVDPQRVAEITDGGHTPRVFPLPRPNAAPSRRPSSGAAASLLPVATQPPLTRRPSKKARLCDKADDDDEVISPTLSKFFPEPKPQNTNRDAYLLSDDSIEDAIREMLNSESCKFVTKAQPQKPADSSHTTLDFDGWRPMPQCELYKPIERSSGQQGPGPLLGRKRSSVIFDTPESTVSSRSSIFSTNSTVSTNPSTAASSTLRPTPLQRLGIKAANSFGSPQLKLK</sequence>
<evidence type="ECO:0000256" key="10">
    <source>
        <dbReference type="ARBA" id="ARBA00022881"/>
    </source>
</evidence>
<accession>A0A2C5YDZ1</accession>
<dbReference type="SMART" id="SM00484">
    <property type="entry name" value="XPGI"/>
    <property type="match status" value="1"/>
</dbReference>
<evidence type="ECO:0000256" key="14">
    <source>
        <dbReference type="SAM" id="MobiDB-lite"/>
    </source>
</evidence>
<evidence type="ECO:0000256" key="2">
    <source>
        <dbReference type="ARBA" id="ARBA00004123"/>
    </source>
</evidence>
<name>A0A2C5YDZ1_9HYPO</name>
<dbReference type="Pfam" id="PF00752">
    <property type="entry name" value="XPG_N"/>
    <property type="match status" value="1"/>
</dbReference>
<feature type="region of interest" description="Disordered" evidence="14">
    <location>
        <begin position="551"/>
        <end position="606"/>
    </location>
</feature>
<keyword evidence="9" id="KW-0460">Magnesium</keyword>
<dbReference type="Gene3D" id="1.10.150.20">
    <property type="entry name" value="5' to 3' exonuclease, C-terminal subdomain"/>
    <property type="match status" value="1"/>
</dbReference>
<feature type="compositionally biased region" description="Low complexity" evidence="14">
    <location>
        <begin position="407"/>
        <end position="425"/>
    </location>
</feature>
<organism evidence="17 18">
    <name type="scientific">Ophiocordyceps australis</name>
    <dbReference type="NCBI Taxonomy" id="1399860"/>
    <lineage>
        <taxon>Eukaryota</taxon>
        <taxon>Fungi</taxon>
        <taxon>Dikarya</taxon>
        <taxon>Ascomycota</taxon>
        <taxon>Pezizomycotina</taxon>
        <taxon>Sordariomycetes</taxon>
        <taxon>Hypocreomycetidae</taxon>
        <taxon>Hypocreales</taxon>
        <taxon>Ophiocordycipitaceae</taxon>
        <taxon>Ophiocordyceps</taxon>
    </lineage>
</organism>
<comment type="caution">
    <text evidence="17">The sequence shown here is derived from an EMBL/GenBank/DDBJ whole genome shotgun (WGS) entry which is preliminary data.</text>
</comment>
<keyword evidence="4" id="KW-0540">Nuclease</keyword>
<dbReference type="InterPro" id="IPR037315">
    <property type="entry name" value="EXO1_H3TH"/>
</dbReference>
<evidence type="ECO:0000256" key="13">
    <source>
        <dbReference type="ARBA" id="ARBA00023242"/>
    </source>
</evidence>
<evidence type="ECO:0000256" key="11">
    <source>
        <dbReference type="ARBA" id="ARBA00023125"/>
    </source>
</evidence>
<dbReference type="OrthoDB" id="26491at2759"/>
<reference evidence="17 18" key="1">
    <citation type="submission" date="2017-06" db="EMBL/GenBank/DDBJ databases">
        <title>Ant-infecting Ophiocordyceps genomes reveal a high diversity of potential behavioral manipulation genes and a possible major role for enterotoxins.</title>
        <authorList>
            <person name="De Bekker C."/>
            <person name="Evans H.C."/>
            <person name="Brachmann A."/>
            <person name="Hughes D.P."/>
        </authorList>
    </citation>
    <scope>NUCLEOTIDE SEQUENCE [LARGE SCALE GENOMIC DNA]</scope>
    <source>
        <strain evidence="17 18">1348a</strain>
    </source>
</reference>
<dbReference type="InterPro" id="IPR008918">
    <property type="entry name" value="HhH2"/>
</dbReference>
<evidence type="ECO:0000256" key="4">
    <source>
        <dbReference type="ARBA" id="ARBA00022722"/>
    </source>
</evidence>
<evidence type="ECO:0000256" key="7">
    <source>
        <dbReference type="ARBA" id="ARBA00022801"/>
    </source>
</evidence>
<comment type="cofactor">
    <cofactor evidence="1">
        <name>Mg(2+)</name>
        <dbReference type="ChEBI" id="CHEBI:18420"/>
    </cofactor>
</comment>
<keyword evidence="12" id="KW-0234">DNA repair</keyword>
<dbReference type="Proteomes" id="UP000224854">
    <property type="component" value="Unassembled WGS sequence"/>
</dbReference>
<keyword evidence="6" id="KW-0227">DNA damage</keyword>
<dbReference type="InterPro" id="IPR044752">
    <property type="entry name" value="PIN-like_EXO1"/>
</dbReference>
<dbReference type="GO" id="GO:0035312">
    <property type="term" value="F:5'-3' DNA exonuclease activity"/>
    <property type="evidence" value="ECO:0007669"/>
    <property type="project" value="InterPro"/>
</dbReference>
<evidence type="ECO:0000256" key="9">
    <source>
        <dbReference type="ARBA" id="ARBA00022842"/>
    </source>
</evidence>
<keyword evidence="7" id="KW-0378">Hydrolase</keyword>
<keyword evidence="5" id="KW-0479">Metal-binding</keyword>
<dbReference type="Pfam" id="PF00867">
    <property type="entry name" value="XPG_I"/>
    <property type="match status" value="1"/>
</dbReference>
<feature type="compositionally biased region" description="Low complexity" evidence="14">
    <location>
        <begin position="555"/>
        <end position="581"/>
    </location>
</feature>
<dbReference type="FunFam" id="3.40.50.1010:FF:000002">
    <property type="entry name" value="Exonuclease 1, putative"/>
    <property type="match status" value="1"/>
</dbReference>
<keyword evidence="13" id="KW-0539">Nucleus</keyword>
<dbReference type="PANTHER" id="PTHR11081:SF65">
    <property type="entry name" value="DNA DAMAGE-INDUCIBLE PROTEIN DIN7-RELATED"/>
    <property type="match status" value="1"/>
</dbReference>
<dbReference type="GO" id="GO:0005634">
    <property type="term" value="C:nucleus"/>
    <property type="evidence" value="ECO:0007669"/>
    <property type="project" value="UniProtKB-SubCell"/>
</dbReference>
<dbReference type="SMART" id="SM00485">
    <property type="entry name" value="XPGN"/>
    <property type="match status" value="1"/>
</dbReference>
<keyword evidence="11" id="KW-0238">DNA-binding</keyword>
<comment type="similarity">
    <text evidence="3">Belongs to the XPG/RAD2 endonuclease family. EXO1 subfamily.</text>
</comment>
<dbReference type="GO" id="GO:0017108">
    <property type="term" value="F:5'-flap endonuclease activity"/>
    <property type="evidence" value="ECO:0007669"/>
    <property type="project" value="TreeGrafter"/>
</dbReference>
<evidence type="ECO:0000256" key="8">
    <source>
        <dbReference type="ARBA" id="ARBA00022839"/>
    </source>
</evidence>
<evidence type="ECO:0000256" key="3">
    <source>
        <dbReference type="ARBA" id="ARBA00010563"/>
    </source>
</evidence>
<evidence type="ECO:0000259" key="16">
    <source>
        <dbReference type="SMART" id="SM00485"/>
    </source>
</evidence>
<gene>
    <name evidence="17" type="ORF">CDD82_4060</name>
</gene>
<dbReference type="EMBL" id="NJEU01000325">
    <property type="protein sequence ID" value="PHH76298.1"/>
    <property type="molecule type" value="Genomic_DNA"/>
</dbReference>
<dbReference type="CDD" id="cd09857">
    <property type="entry name" value="PIN_EXO1"/>
    <property type="match status" value="1"/>
</dbReference>
<feature type="region of interest" description="Disordered" evidence="14">
    <location>
        <begin position="340"/>
        <end position="377"/>
    </location>
</feature>
<keyword evidence="10" id="KW-0267">Excision nuclease</keyword>
<protein>
    <submittedName>
        <fullName evidence="17">Uncharacterized protein</fullName>
    </submittedName>
</protein>
<keyword evidence="18" id="KW-1185">Reference proteome</keyword>
<dbReference type="InterPro" id="IPR029060">
    <property type="entry name" value="PIN-like_dom_sf"/>
</dbReference>
<evidence type="ECO:0000313" key="18">
    <source>
        <dbReference type="Proteomes" id="UP000224854"/>
    </source>
</evidence>
<dbReference type="InterPro" id="IPR006084">
    <property type="entry name" value="XPG/Rad2"/>
</dbReference>
<comment type="subcellular location">
    <subcellularLocation>
        <location evidence="2">Nucleus</location>
    </subcellularLocation>
</comment>
<feature type="domain" description="XPG-I" evidence="15">
    <location>
        <begin position="138"/>
        <end position="208"/>
    </location>
</feature>
<dbReference type="GO" id="GO:0003677">
    <property type="term" value="F:DNA binding"/>
    <property type="evidence" value="ECO:0007669"/>
    <property type="project" value="UniProtKB-KW"/>
</dbReference>
<dbReference type="GO" id="GO:0006281">
    <property type="term" value="P:DNA repair"/>
    <property type="evidence" value="ECO:0007669"/>
    <property type="project" value="UniProtKB-KW"/>
</dbReference>
<evidence type="ECO:0000256" key="12">
    <source>
        <dbReference type="ARBA" id="ARBA00023204"/>
    </source>
</evidence>
<dbReference type="FunFam" id="1.10.150.20:FF:000011">
    <property type="entry name" value="exonuclease 1"/>
    <property type="match status" value="1"/>
</dbReference>
<dbReference type="AlphaFoldDB" id="A0A2C5YDZ1"/>
<dbReference type="PRINTS" id="PR00853">
    <property type="entry name" value="XPGRADSUPER"/>
</dbReference>
<dbReference type="PANTHER" id="PTHR11081">
    <property type="entry name" value="FLAP ENDONUCLEASE FAMILY MEMBER"/>
    <property type="match status" value="1"/>
</dbReference>
<proteinExistence type="inferred from homology"/>
<evidence type="ECO:0000256" key="5">
    <source>
        <dbReference type="ARBA" id="ARBA00022723"/>
    </source>
</evidence>
<dbReference type="InterPro" id="IPR006086">
    <property type="entry name" value="XPG-I_dom"/>
</dbReference>
<evidence type="ECO:0000259" key="15">
    <source>
        <dbReference type="SMART" id="SM00484"/>
    </source>
</evidence>
<dbReference type="InterPro" id="IPR006085">
    <property type="entry name" value="XPG_DNA_repair_N"/>
</dbReference>
<dbReference type="GO" id="GO:0046872">
    <property type="term" value="F:metal ion binding"/>
    <property type="evidence" value="ECO:0007669"/>
    <property type="project" value="UniProtKB-KW"/>
</dbReference>
<dbReference type="Gene3D" id="3.40.50.1010">
    <property type="entry name" value="5'-nuclease"/>
    <property type="match status" value="1"/>
</dbReference>
<evidence type="ECO:0000256" key="1">
    <source>
        <dbReference type="ARBA" id="ARBA00001946"/>
    </source>
</evidence>
<dbReference type="SMART" id="SM00279">
    <property type="entry name" value="HhH2"/>
    <property type="match status" value="1"/>
</dbReference>
<dbReference type="CDD" id="cd09908">
    <property type="entry name" value="H3TH_EXO1"/>
    <property type="match status" value="1"/>
</dbReference>